<dbReference type="InterPro" id="IPR007803">
    <property type="entry name" value="Asp/Arg/Pro-Hydrxlase"/>
</dbReference>
<gene>
    <name evidence="6" type="ORF">KFK14_06500</name>
</gene>
<dbReference type="InterPro" id="IPR027443">
    <property type="entry name" value="IPNS-like_sf"/>
</dbReference>
<sequence length="386" mass="42956">MQESAQPLAAQADRAAAAGDFPQARRLLQSALSGEKANVDLWLKLAAICRAQGDIPAALAAVAEALKLEPLHFVALLLNASLLERHGAPDADEHFGRALAQIPDEPLPPQMAAMVRHAQERYRAFQAQTDAHLSAAIGNAVPQASEGDARRLNRFRTNVARITSTYHSEPTDYHYPGLAEFEFFDRDRFDWLERLEGATEGIADDFARVAAAERRELAPYVQYPEGVPLRQWEALNHSRDWLAIHLVRNGEIVEANARHCGFTMDLLRTLPQPAIDQVSPNAMFSLLAPGAHIPPHHGITNTRLVCHLPLIVPENCWFRVGADRRLWRRGEAWLFDDTIEHEAANESDALRVVFICDIWHPDLNAQERAGVRAVIEAHENRGNGAL</sequence>
<keyword evidence="4" id="KW-0802">TPR repeat</keyword>
<dbReference type="Gene3D" id="1.25.40.10">
    <property type="entry name" value="Tetratricopeptide repeat domain"/>
    <property type="match status" value="1"/>
</dbReference>
<evidence type="ECO:0000256" key="4">
    <source>
        <dbReference type="PROSITE-ProRule" id="PRU00339"/>
    </source>
</evidence>
<evidence type="ECO:0000313" key="6">
    <source>
        <dbReference type="EMBL" id="QUT07068.1"/>
    </source>
</evidence>
<dbReference type="SUPFAM" id="SSF51197">
    <property type="entry name" value="Clavaminate synthase-like"/>
    <property type="match status" value="1"/>
</dbReference>
<dbReference type="Gene3D" id="2.60.120.330">
    <property type="entry name" value="B-lactam Antibiotic, Isopenicillin N Synthase, Chain"/>
    <property type="match status" value="1"/>
</dbReference>
<evidence type="ECO:0000259" key="5">
    <source>
        <dbReference type="Pfam" id="PF05118"/>
    </source>
</evidence>
<keyword evidence="2" id="KW-0223">Dioxygenase</keyword>
<dbReference type="Pfam" id="PF05118">
    <property type="entry name" value="Asp_Arg_Hydrox"/>
    <property type="match status" value="1"/>
</dbReference>
<protein>
    <submittedName>
        <fullName evidence="6">Aspartyl/asparaginyl beta-hydroxylase domain-containing protein</fullName>
    </submittedName>
</protein>
<dbReference type="RefSeq" id="WP_212610300.1">
    <property type="nucleotide sequence ID" value="NZ_CP073910.1"/>
</dbReference>
<organism evidence="6 7">
    <name type="scientific">Sphingobium phenoxybenzoativorans</name>
    <dbReference type="NCBI Taxonomy" id="1592790"/>
    <lineage>
        <taxon>Bacteria</taxon>
        <taxon>Pseudomonadati</taxon>
        <taxon>Pseudomonadota</taxon>
        <taxon>Alphaproteobacteria</taxon>
        <taxon>Sphingomonadales</taxon>
        <taxon>Sphingomonadaceae</taxon>
        <taxon>Sphingobium</taxon>
    </lineage>
</organism>
<feature type="domain" description="Aspartyl/asparaginy/proline hydroxylase" evidence="5">
    <location>
        <begin position="214"/>
        <end position="361"/>
    </location>
</feature>
<evidence type="ECO:0000256" key="2">
    <source>
        <dbReference type="ARBA" id="ARBA00022964"/>
    </source>
</evidence>
<comment type="similarity">
    <text evidence="1">Belongs to the aspartyl/asparaginyl beta-hydroxylase family.</text>
</comment>
<dbReference type="Proteomes" id="UP000681425">
    <property type="component" value="Chromosome"/>
</dbReference>
<dbReference type="KEGG" id="spph:KFK14_06500"/>
<keyword evidence="3" id="KW-0560">Oxidoreductase</keyword>
<evidence type="ECO:0000256" key="1">
    <source>
        <dbReference type="ARBA" id="ARBA00007730"/>
    </source>
</evidence>
<evidence type="ECO:0000313" key="7">
    <source>
        <dbReference type="Proteomes" id="UP000681425"/>
    </source>
</evidence>
<keyword evidence="7" id="KW-1185">Reference proteome</keyword>
<dbReference type="InterPro" id="IPR011990">
    <property type="entry name" value="TPR-like_helical_dom_sf"/>
</dbReference>
<feature type="repeat" description="TPR" evidence="4">
    <location>
        <begin position="39"/>
        <end position="72"/>
    </location>
</feature>
<dbReference type="PROSITE" id="PS50005">
    <property type="entry name" value="TPR"/>
    <property type="match status" value="1"/>
</dbReference>
<accession>A0A975KAJ2</accession>
<dbReference type="GO" id="GO:0016020">
    <property type="term" value="C:membrane"/>
    <property type="evidence" value="ECO:0007669"/>
    <property type="project" value="TreeGrafter"/>
</dbReference>
<dbReference type="Pfam" id="PF14559">
    <property type="entry name" value="TPR_19"/>
    <property type="match status" value="1"/>
</dbReference>
<reference evidence="6" key="1">
    <citation type="submission" date="2021-04" db="EMBL/GenBank/DDBJ databases">
        <title>Isolation of p-tert-butylphenol degrading bacteria Sphingobium phenoxybenzoativorans Tas13 from active sludge.</title>
        <authorList>
            <person name="Li Y."/>
        </authorList>
    </citation>
    <scope>NUCLEOTIDE SEQUENCE</scope>
    <source>
        <strain evidence="6">Tas13</strain>
    </source>
</reference>
<dbReference type="AlphaFoldDB" id="A0A975KAJ2"/>
<dbReference type="GO" id="GO:0051213">
    <property type="term" value="F:dioxygenase activity"/>
    <property type="evidence" value="ECO:0007669"/>
    <property type="project" value="UniProtKB-KW"/>
</dbReference>
<name>A0A975KAJ2_9SPHN</name>
<dbReference type="InterPro" id="IPR051821">
    <property type="entry name" value="Asp/Asn_beta-hydroxylase"/>
</dbReference>
<dbReference type="PANTHER" id="PTHR46332:SF5">
    <property type="entry name" value="ASPARTATE BETA-HYDROXYLASE DOMAIN CONTAINING 2"/>
    <property type="match status" value="1"/>
</dbReference>
<proteinExistence type="inferred from homology"/>
<dbReference type="EMBL" id="CP073910">
    <property type="protein sequence ID" value="QUT07068.1"/>
    <property type="molecule type" value="Genomic_DNA"/>
</dbReference>
<dbReference type="InterPro" id="IPR019734">
    <property type="entry name" value="TPR_rpt"/>
</dbReference>
<dbReference type="PANTHER" id="PTHR46332">
    <property type="entry name" value="ASPARTATE BETA-HYDROXYLASE DOMAIN-CONTAINING PROTEIN 2"/>
    <property type="match status" value="1"/>
</dbReference>
<dbReference type="SUPFAM" id="SSF48452">
    <property type="entry name" value="TPR-like"/>
    <property type="match status" value="1"/>
</dbReference>
<evidence type="ECO:0000256" key="3">
    <source>
        <dbReference type="ARBA" id="ARBA00023002"/>
    </source>
</evidence>